<dbReference type="RefSeq" id="WP_344755612.1">
    <property type="nucleotide sequence ID" value="NZ_BAABBW010000004.1"/>
</dbReference>
<accession>A0ABP8A5R6</accession>
<dbReference type="PANTHER" id="PTHR12159">
    <property type="entry name" value="G/T AND G/U MISMATCH-SPECIFIC DNA GLYCOSYLASE"/>
    <property type="match status" value="1"/>
</dbReference>
<evidence type="ECO:0000313" key="6">
    <source>
        <dbReference type="Proteomes" id="UP001501079"/>
    </source>
</evidence>
<comment type="caution">
    <text evidence="5">The sequence shown here is derived from an EMBL/GenBank/DDBJ whole genome shotgun (WGS) entry which is preliminary data.</text>
</comment>
<proteinExistence type="predicted"/>
<dbReference type="SUPFAM" id="SSF52141">
    <property type="entry name" value="Uracil-DNA glycosylase-like"/>
    <property type="match status" value="1"/>
</dbReference>
<keyword evidence="2" id="KW-0378">Hydrolase</keyword>
<protein>
    <recommendedName>
        <fullName evidence="4">Uracil-DNA glycosylase-like domain-containing protein</fullName>
    </recommendedName>
</protein>
<dbReference type="PANTHER" id="PTHR12159:SF9">
    <property type="entry name" value="G_T MISMATCH-SPECIFIC THYMINE DNA GLYCOSYLASE"/>
    <property type="match status" value="1"/>
</dbReference>
<dbReference type="Proteomes" id="UP001501079">
    <property type="component" value="Unassembled WGS sequence"/>
</dbReference>
<dbReference type="Pfam" id="PF03167">
    <property type="entry name" value="UDG"/>
    <property type="match status" value="1"/>
</dbReference>
<sequence>MTLIGYQCIADWMGDPVLTLADLWPEHPRAMIVGLNPAPVSVAAGHYYQGQTGQRQLSRLVEAGVFARPVGHAFEESALAAGIGFTDIVKRPTKGEGGVSAIEIEQGRRALRDKLAACEVPLVICVFRHPVRALLGAEGAPGVQRHRTDWGAAVFRMPGPFDARDRVASVMAQLPPLLG</sequence>
<dbReference type="InterPro" id="IPR036895">
    <property type="entry name" value="Uracil-DNA_glycosylase-like_sf"/>
</dbReference>
<keyword evidence="3" id="KW-0234">DNA repair</keyword>
<name>A0ABP8A5R6_9MICO</name>
<evidence type="ECO:0000256" key="1">
    <source>
        <dbReference type="ARBA" id="ARBA00022763"/>
    </source>
</evidence>
<organism evidence="5 6">
    <name type="scientific">Gryllotalpicola koreensis</name>
    <dbReference type="NCBI Taxonomy" id="993086"/>
    <lineage>
        <taxon>Bacteria</taxon>
        <taxon>Bacillati</taxon>
        <taxon>Actinomycetota</taxon>
        <taxon>Actinomycetes</taxon>
        <taxon>Micrococcales</taxon>
        <taxon>Microbacteriaceae</taxon>
        <taxon>Gryllotalpicola</taxon>
    </lineage>
</organism>
<gene>
    <name evidence="5" type="ORF">GCM10022287_28790</name>
</gene>
<evidence type="ECO:0000256" key="2">
    <source>
        <dbReference type="ARBA" id="ARBA00022801"/>
    </source>
</evidence>
<evidence type="ECO:0000256" key="3">
    <source>
        <dbReference type="ARBA" id="ARBA00023204"/>
    </source>
</evidence>
<dbReference type="InterPro" id="IPR005122">
    <property type="entry name" value="Uracil-DNA_glycosylase-like"/>
</dbReference>
<keyword evidence="1" id="KW-0227">DNA damage</keyword>
<feature type="domain" description="Uracil-DNA glycosylase-like" evidence="4">
    <location>
        <begin position="25"/>
        <end position="144"/>
    </location>
</feature>
<keyword evidence="6" id="KW-1185">Reference proteome</keyword>
<evidence type="ECO:0000259" key="4">
    <source>
        <dbReference type="Pfam" id="PF03167"/>
    </source>
</evidence>
<dbReference type="Gene3D" id="3.40.470.10">
    <property type="entry name" value="Uracil-DNA glycosylase-like domain"/>
    <property type="match status" value="1"/>
</dbReference>
<evidence type="ECO:0000313" key="5">
    <source>
        <dbReference type="EMBL" id="GAA4178453.1"/>
    </source>
</evidence>
<reference evidence="6" key="1">
    <citation type="journal article" date="2019" name="Int. J. Syst. Evol. Microbiol.">
        <title>The Global Catalogue of Microorganisms (GCM) 10K type strain sequencing project: providing services to taxonomists for standard genome sequencing and annotation.</title>
        <authorList>
            <consortium name="The Broad Institute Genomics Platform"/>
            <consortium name="The Broad Institute Genome Sequencing Center for Infectious Disease"/>
            <person name="Wu L."/>
            <person name="Ma J."/>
        </authorList>
    </citation>
    <scope>NUCLEOTIDE SEQUENCE [LARGE SCALE GENOMIC DNA]</scope>
    <source>
        <strain evidence="6">JCM 17591</strain>
    </source>
</reference>
<dbReference type="EMBL" id="BAABBW010000004">
    <property type="protein sequence ID" value="GAA4178453.1"/>
    <property type="molecule type" value="Genomic_DNA"/>
</dbReference>
<dbReference type="InterPro" id="IPR015637">
    <property type="entry name" value="MUG/TDG"/>
</dbReference>